<dbReference type="RefSeq" id="WP_000943842.1">
    <property type="nucleotide sequence ID" value="NZ_CM000952.1"/>
</dbReference>
<evidence type="ECO:0000256" key="2">
    <source>
        <dbReference type="ARBA" id="ARBA00004613"/>
    </source>
</evidence>
<evidence type="ECO:0000256" key="3">
    <source>
        <dbReference type="ARBA" id="ARBA00010701"/>
    </source>
</evidence>
<comment type="caution">
    <text evidence="13">The sequence shown here is derived from an EMBL/GenBank/DDBJ whole genome shotgun (WGS) entry which is preliminary data.</text>
</comment>
<evidence type="ECO:0000256" key="1">
    <source>
        <dbReference type="ARBA" id="ARBA00001024"/>
    </source>
</evidence>
<dbReference type="Gene3D" id="3.40.50.1820">
    <property type="entry name" value="alpha/beta hydrolase"/>
    <property type="match status" value="1"/>
</dbReference>
<dbReference type="EC" id="3.1.1.3" evidence="4"/>
<gene>
    <name evidence="13" type="ORF">HMPREF0769_10162</name>
</gene>
<comment type="subcellular location">
    <subcellularLocation>
        <location evidence="2">Secreted</location>
    </subcellularLocation>
</comment>
<feature type="region of interest" description="Disordered" evidence="10">
    <location>
        <begin position="34"/>
        <end position="267"/>
    </location>
</feature>
<comment type="similarity">
    <text evidence="3">Belongs to the AB hydrolase superfamily. Lipase family.</text>
</comment>
<evidence type="ECO:0000259" key="11">
    <source>
        <dbReference type="Pfam" id="PF04650"/>
    </source>
</evidence>
<evidence type="ECO:0000256" key="6">
    <source>
        <dbReference type="ARBA" id="ARBA00022729"/>
    </source>
</evidence>
<evidence type="ECO:0000313" key="13">
    <source>
        <dbReference type="EMBL" id="EFH96160.1"/>
    </source>
</evidence>
<evidence type="ECO:0000259" key="12">
    <source>
        <dbReference type="Pfam" id="PF24708"/>
    </source>
</evidence>
<feature type="compositionally biased region" description="Polar residues" evidence="10">
    <location>
        <begin position="142"/>
        <end position="172"/>
    </location>
</feature>
<reference evidence="13 14" key="1">
    <citation type="submission" date="2010-05" db="EMBL/GenBank/DDBJ databases">
        <authorList>
            <person name="Muzny D."/>
            <person name="Qin X."/>
            <person name="Buhay C."/>
            <person name="Dugan-Rocha S."/>
            <person name="Ding Y."/>
            <person name="Chen G."/>
            <person name="Hawes A."/>
            <person name="Holder M."/>
            <person name="Jhangiani S."/>
            <person name="Johnson A."/>
            <person name="Khan Z."/>
            <person name="Li Z."/>
            <person name="Liu W."/>
            <person name="Liu X."/>
            <person name="Perez L."/>
            <person name="Shen H."/>
            <person name="Wang Q."/>
            <person name="Watt J."/>
            <person name="Xi L."/>
            <person name="Xin Y."/>
            <person name="Zhou J."/>
            <person name="Deng J."/>
            <person name="Jiang H."/>
            <person name="Liu Y."/>
            <person name="Qu J."/>
            <person name="Song X.-Z."/>
            <person name="Zhang L."/>
            <person name="Villasana D."/>
            <person name="Johnson A."/>
            <person name="Liu J."/>
            <person name="Liyanage D."/>
            <person name="Lorensuhewa L."/>
            <person name="Robinson T."/>
            <person name="Song A."/>
            <person name="Song B.-B."/>
            <person name="Dinh H."/>
            <person name="Thornton R."/>
            <person name="Coyle M."/>
            <person name="Francisco L."/>
            <person name="Jackson L."/>
            <person name="Javaid M."/>
            <person name="Korchina V."/>
            <person name="Kovar C."/>
            <person name="Mata R."/>
            <person name="Mathew T."/>
            <person name="Ngo R."/>
            <person name="Nguyen L."/>
            <person name="Nguyen N."/>
            <person name="Okwuonu G."/>
            <person name="Ongeri F."/>
            <person name="Pham C."/>
            <person name="Simmons D."/>
            <person name="Wilczek-Boney K."/>
            <person name="Hale W."/>
            <person name="Jakkamsetti A."/>
            <person name="Pham P."/>
            <person name="Ruth R."/>
            <person name="San Lucas F."/>
            <person name="Warren J."/>
            <person name="Zhang J."/>
            <person name="Zhao Z."/>
            <person name="Zhou C."/>
            <person name="Zhu D."/>
            <person name="Lee S."/>
            <person name="Bess C."/>
            <person name="Blankenburg K."/>
            <person name="Forbes L."/>
            <person name="Fu Q."/>
            <person name="Gubbala S."/>
            <person name="Hirani K."/>
            <person name="Jayaseelan J.C."/>
            <person name="Lara F."/>
            <person name="Munidasa M."/>
            <person name="Palculict T."/>
            <person name="Patil S."/>
            <person name="Pu L.-L."/>
            <person name="Saada N."/>
            <person name="Tang L."/>
            <person name="Weissenberger G."/>
            <person name="Zhu Y."/>
            <person name="Hemphill L."/>
            <person name="Shang Y."/>
            <person name="Youmans B."/>
            <person name="Ayvaz T."/>
            <person name="Ross M."/>
            <person name="Santibanez J."/>
            <person name="Aqrawi P."/>
            <person name="Gross S."/>
            <person name="Joshi V."/>
            <person name="Fowler G."/>
            <person name="Nazareth L."/>
            <person name="Reid J."/>
            <person name="Worley K."/>
            <person name="Petrosino J."/>
            <person name="Highlander S."/>
            <person name="Gibbs R."/>
        </authorList>
    </citation>
    <scope>NUCLEOTIDE SEQUENCE [LARGE SCALE GENOMIC DNA]</scope>
    <source>
        <strain evidence="13 14">MN8</strain>
    </source>
</reference>
<dbReference type="HOGENOM" id="CLU_023555_2_0_9"/>
<keyword evidence="8" id="KW-0442">Lipid degradation</keyword>
<name>A0A0E1XC32_STAAU</name>
<dbReference type="Proteomes" id="UP000003455">
    <property type="component" value="Chromosome"/>
</dbReference>
<dbReference type="SUPFAM" id="SSF53474">
    <property type="entry name" value="alpha/beta-Hydrolases"/>
    <property type="match status" value="1"/>
</dbReference>
<feature type="compositionally biased region" description="Polar residues" evidence="10">
    <location>
        <begin position="41"/>
        <end position="72"/>
    </location>
</feature>
<evidence type="ECO:0000256" key="9">
    <source>
        <dbReference type="ARBA" id="ARBA00023098"/>
    </source>
</evidence>
<keyword evidence="5" id="KW-0964">Secreted</keyword>
<dbReference type="NCBIfam" id="TIGR01168">
    <property type="entry name" value="YSIRK_signal"/>
    <property type="match status" value="1"/>
</dbReference>
<evidence type="ECO:0000313" key="14">
    <source>
        <dbReference type="Proteomes" id="UP000003455"/>
    </source>
</evidence>
<evidence type="ECO:0000256" key="8">
    <source>
        <dbReference type="ARBA" id="ARBA00022963"/>
    </source>
</evidence>
<keyword evidence="7 13" id="KW-0378">Hydrolase</keyword>
<dbReference type="PANTHER" id="PTHR34043:SF3">
    <property type="entry name" value="ALPHA_BETA-HYDROLASES SUPERFAMILY PROTEIN"/>
    <property type="match status" value="1"/>
</dbReference>
<proteinExistence type="inferred from homology"/>
<feature type="compositionally biased region" description="Basic and acidic residues" evidence="10">
    <location>
        <begin position="258"/>
        <end position="267"/>
    </location>
</feature>
<dbReference type="NCBIfam" id="NF047351">
    <property type="entry name" value="lipase_YSIRK_Sa"/>
    <property type="match status" value="1"/>
</dbReference>
<feature type="domain" description="Lipase-like C-terminal" evidence="12">
    <location>
        <begin position="304"/>
        <end position="686"/>
    </location>
</feature>
<dbReference type="AlphaFoldDB" id="A0A0E1XC32"/>
<dbReference type="GO" id="GO:0004806">
    <property type="term" value="F:triacylglycerol lipase activity"/>
    <property type="evidence" value="ECO:0007669"/>
    <property type="project" value="UniProtKB-EC"/>
</dbReference>
<dbReference type="PANTHER" id="PTHR34043">
    <property type="entry name" value="ALPHA/BETA-HYDROLASES SUPERFAMILY PROTEIN"/>
    <property type="match status" value="1"/>
</dbReference>
<dbReference type="InterPro" id="IPR029058">
    <property type="entry name" value="AB_hydrolase_fold"/>
</dbReference>
<feature type="compositionally biased region" description="Polar residues" evidence="10">
    <location>
        <begin position="94"/>
        <end position="115"/>
    </location>
</feature>
<feature type="compositionally biased region" description="Polar residues" evidence="10">
    <location>
        <begin position="125"/>
        <end position="135"/>
    </location>
</feature>
<comment type="catalytic activity">
    <reaction evidence="1">
        <text>a triacylglycerol + H2O = a diacylglycerol + a fatty acid + H(+)</text>
        <dbReference type="Rhea" id="RHEA:12044"/>
        <dbReference type="ChEBI" id="CHEBI:15377"/>
        <dbReference type="ChEBI" id="CHEBI:15378"/>
        <dbReference type="ChEBI" id="CHEBI:17855"/>
        <dbReference type="ChEBI" id="CHEBI:18035"/>
        <dbReference type="ChEBI" id="CHEBI:28868"/>
        <dbReference type="EC" id="3.1.1.3"/>
    </reaction>
</comment>
<dbReference type="InterPro" id="IPR056304">
    <property type="entry name" value="Lip-like_C"/>
</dbReference>
<dbReference type="Pfam" id="PF24708">
    <property type="entry name" value="Lip_C"/>
    <property type="match status" value="1"/>
</dbReference>
<protein>
    <recommendedName>
        <fullName evidence="4">triacylglycerol lipase</fullName>
        <ecNumber evidence="4">3.1.1.3</ecNumber>
    </recommendedName>
</protein>
<dbReference type="GO" id="GO:0005576">
    <property type="term" value="C:extracellular region"/>
    <property type="evidence" value="ECO:0007669"/>
    <property type="project" value="UniProtKB-SubCell"/>
</dbReference>
<feature type="domain" description="YSIRK Gram-positive signal peptide" evidence="11">
    <location>
        <begin position="7"/>
        <end position="30"/>
    </location>
</feature>
<accession>A0A0E1XC32</accession>
<dbReference type="EMBL" id="ACJA02000001">
    <property type="protein sequence ID" value="EFH96160.1"/>
    <property type="molecule type" value="Genomic_DNA"/>
</dbReference>
<dbReference type="InterPro" id="IPR005877">
    <property type="entry name" value="YSIRK_signal_dom"/>
</dbReference>
<dbReference type="GO" id="GO:0016042">
    <property type="term" value="P:lipid catabolic process"/>
    <property type="evidence" value="ECO:0007669"/>
    <property type="project" value="UniProtKB-KW"/>
</dbReference>
<evidence type="ECO:0000256" key="5">
    <source>
        <dbReference type="ARBA" id="ARBA00022525"/>
    </source>
</evidence>
<evidence type="ECO:0000256" key="10">
    <source>
        <dbReference type="SAM" id="MobiDB-lite"/>
    </source>
</evidence>
<evidence type="ECO:0000256" key="4">
    <source>
        <dbReference type="ARBA" id="ARBA00013279"/>
    </source>
</evidence>
<feature type="compositionally biased region" description="Basic and acidic residues" evidence="10">
    <location>
        <begin position="73"/>
        <end position="82"/>
    </location>
</feature>
<dbReference type="Pfam" id="PF04650">
    <property type="entry name" value="YSIRK_signal"/>
    <property type="match status" value="1"/>
</dbReference>
<evidence type="ECO:0000256" key="7">
    <source>
        <dbReference type="ARBA" id="ARBA00022801"/>
    </source>
</evidence>
<keyword evidence="6" id="KW-0732">Signal</keyword>
<feature type="compositionally biased region" description="Polar residues" evidence="10">
    <location>
        <begin position="186"/>
        <end position="196"/>
    </location>
</feature>
<organism evidence="13 14">
    <name type="scientific">Staphylococcus aureus subsp. aureus MN8</name>
    <dbReference type="NCBI Taxonomy" id="548470"/>
    <lineage>
        <taxon>Bacteria</taxon>
        <taxon>Bacillati</taxon>
        <taxon>Bacillota</taxon>
        <taxon>Bacilli</taxon>
        <taxon>Bacillales</taxon>
        <taxon>Staphylococcaceae</taxon>
        <taxon>Staphylococcus</taxon>
    </lineage>
</organism>
<feature type="compositionally biased region" description="Basic and acidic residues" evidence="10">
    <location>
        <begin position="197"/>
        <end position="214"/>
    </location>
</feature>
<keyword evidence="9" id="KW-0443">Lipid metabolism</keyword>
<sequence>MLRGQEERKYSIRKYSIGVVSVLAATMFVVTSHEAQASEKIPTTNAAAQKETLNQPGEQGNAITSHQMQSGKQLDDMHKENGKSGTVTEGKDMLQSSKHQSTQNSKIIRTQNDNQVKQDSERQGSKQSHQNNATNKTERQNDQIQNTHHAERNGSQSTTSQSNDVDKSQPSIPAQKVIPNHDKAAPTSTTPPSNDKTAPKSTKEQDATTDKHPNQQDTHQPAHQIIDAKQDDNVHQSNQKPQVGDLSKHIDGQNSPEKPTDKNTDNKQLIKDALQAPKTRSTTNAAADAKKVRPLKANQVQPLNKYPVVFVHGFLGLVGDNAPALYPNYWGGNKYKVIEELRKQGYNVHQASVSAFGSNYDRAVELYYYIKGGRVDYGAAHAAKYGHERYGKTYKGIMPNWEPGKKVHLVGHSMGGQTIRLMEEFLRNGNKEEIAYHKAHGGEISPLFTGGHNNMVASITTLATPHNGSQAADKFGNTEAVRKIMFALNRFMGNKYSNIDLGLTQWGFKQLPNESYIDYIKRVSKSKIWTSDDNAAYDLTLNGSAKLNNMTSMNPNITYTTYTGVSSHTGPLGYENPDLGTFFLMDTTSRIIGHDAREEWRKNDGVVPVISSLHPSNQPFVNVTNDEPATRRGIWQVKPIIQGWDHVDFIGVDFLDFKRKGAELANFYTGIINDLLRVEATESKGTQLKAS</sequence>
<dbReference type="SMR" id="A0A0E1XC32"/>